<evidence type="ECO:0000256" key="1">
    <source>
        <dbReference type="ARBA" id="ARBA00010759"/>
    </source>
</evidence>
<dbReference type="GO" id="GO:0042586">
    <property type="term" value="F:peptide deformylase activity"/>
    <property type="evidence" value="ECO:0007669"/>
    <property type="project" value="UniProtKB-EC"/>
</dbReference>
<sequence length="270" mass="29361">MLRPRAGVSMAAVATTATLFFLGRARASPLVAQAAFHAPRGSPSSYSPAGATLVSRGIRTRSGPGSAIANSIRHAWGTLLRSTMVEEVDPGEVEGTDLRVLKYPDPRLRAANAEITEFGPEVAALAKDMFKVMYAMNGVGLAAPQVGVNQRLMVFNPQGDRLKWLNEVILCNPAIVEKSGKTDIMEEGCLSFPGMAGDVERSLTIKVTFQNAKGKKFTKKFRDWEARIFQHEYDHLDGVLYMDRLVPESKQKVQPVLDKLVSDFGPGGAL</sequence>
<dbReference type="InterPro" id="IPR023635">
    <property type="entry name" value="Peptide_deformylase"/>
</dbReference>
<dbReference type="InterPro" id="IPR036821">
    <property type="entry name" value="Peptide_deformylase_sf"/>
</dbReference>
<keyword evidence="3 7" id="KW-0479">Metal-binding</keyword>
<comment type="caution">
    <text evidence="8">The sequence shown here is derived from an EMBL/GenBank/DDBJ whole genome shotgun (WGS) entry which is preliminary data.</text>
</comment>
<accession>W7U6W2</accession>
<dbReference type="PANTHER" id="PTHR10458:SF22">
    <property type="entry name" value="PEPTIDE DEFORMYLASE"/>
    <property type="match status" value="1"/>
</dbReference>
<keyword evidence="4 7" id="KW-0378">Hydrolase</keyword>
<dbReference type="EC" id="3.5.1.88" evidence="2 7"/>
<dbReference type="NCBIfam" id="NF001159">
    <property type="entry name" value="PRK00150.1-3"/>
    <property type="match status" value="1"/>
</dbReference>
<protein>
    <recommendedName>
        <fullName evidence="2 7">Peptide deformylase</fullName>
        <ecNumber evidence="2 7">3.5.1.88</ecNumber>
    </recommendedName>
</protein>
<dbReference type="PRINTS" id="PR01576">
    <property type="entry name" value="PDEFORMYLASE"/>
</dbReference>
<comment type="function">
    <text evidence="7">Removes the formyl group from the N-terminal Met of newly synthesized proteins.</text>
</comment>
<proteinExistence type="inferred from homology"/>
<dbReference type="CDD" id="cd00487">
    <property type="entry name" value="Pep_deformylase"/>
    <property type="match status" value="1"/>
</dbReference>
<evidence type="ECO:0000256" key="7">
    <source>
        <dbReference type="RuleBase" id="RU362111"/>
    </source>
</evidence>
<gene>
    <name evidence="8" type="ORF">Naga_100009g109</name>
</gene>
<keyword evidence="6" id="KW-0408">Iron</keyword>
<dbReference type="SUPFAM" id="SSF56420">
    <property type="entry name" value="Peptide deformylase"/>
    <property type="match status" value="1"/>
</dbReference>
<dbReference type="AlphaFoldDB" id="W7U6W2"/>
<dbReference type="Pfam" id="PF01327">
    <property type="entry name" value="Pep_deformylase"/>
    <property type="match status" value="1"/>
</dbReference>
<evidence type="ECO:0000313" key="8">
    <source>
        <dbReference type="EMBL" id="EWM28596.1"/>
    </source>
</evidence>
<dbReference type="EMBL" id="AZIL01000279">
    <property type="protein sequence ID" value="EWM28596.1"/>
    <property type="molecule type" value="Genomic_DNA"/>
</dbReference>
<evidence type="ECO:0000256" key="2">
    <source>
        <dbReference type="ARBA" id="ARBA00012175"/>
    </source>
</evidence>
<dbReference type="HAMAP" id="MF_00163">
    <property type="entry name" value="Pep_deformylase"/>
    <property type="match status" value="1"/>
</dbReference>
<evidence type="ECO:0000256" key="3">
    <source>
        <dbReference type="ARBA" id="ARBA00022723"/>
    </source>
</evidence>
<name>W7U6W2_9STRA</name>
<dbReference type="GO" id="GO:0046872">
    <property type="term" value="F:metal ion binding"/>
    <property type="evidence" value="ECO:0007669"/>
    <property type="project" value="UniProtKB-KW"/>
</dbReference>
<dbReference type="OrthoDB" id="276063at2759"/>
<dbReference type="NCBIfam" id="TIGR00079">
    <property type="entry name" value="pept_deformyl"/>
    <property type="match status" value="1"/>
</dbReference>
<dbReference type="Proteomes" id="UP000019335">
    <property type="component" value="Chromosome 4"/>
</dbReference>
<dbReference type="Gene3D" id="3.90.45.10">
    <property type="entry name" value="Peptide deformylase"/>
    <property type="match status" value="1"/>
</dbReference>
<keyword evidence="9" id="KW-1185">Reference proteome</keyword>
<keyword evidence="5 7" id="KW-0648">Protein biosynthesis</keyword>
<comment type="catalytic activity">
    <reaction evidence="7">
        <text>N-terminal N-formyl-L-methionyl-[peptide] + H2O = N-terminal L-methionyl-[peptide] + formate</text>
        <dbReference type="Rhea" id="RHEA:24420"/>
        <dbReference type="Rhea" id="RHEA-COMP:10639"/>
        <dbReference type="Rhea" id="RHEA-COMP:10640"/>
        <dbReference type="ChEBI" id="CHEBI:15377"/>
        <dbReference type="ChEBI" id="CHEBI:15740"/>
        <dbReference type="ChEBI" id="CHEBI:49298"/>
        <dbReference type="ChEBI" id="CHEBI:64731"/>
        <dbReference type="EC" id="3.5.1.88"/>
    </reaction>
</comment>
<evidence type="ECO:0000256" key="5">
    <source>
        <dbReference type="ARBA" id="ARBA00022917"/>
    </source>
</evidence>
<organism evidence="8 9">
    <name type="scientific">Nannochloropsis gaditana</name>
    <dbReference type="NCBI Taxonomy" id="72520"/>
    <lineage>
        <taxon>Eukaryota</taxon>
        <taxon>Sar</taxon>
        <taxon>Stramenopiles</taxon>
        <taxon>Ochrophyta</taxon>
        <taxon>Eustigmatophyceae</taxon>
        <taxon>Eustigmatales</taxon>
        <taxon>Monodopsidaceae</taxon>
        <taxon>Nannochloropsis</taxon>
    </lineage>
</organism>
<dbReference type="PANTHER" id="PTHR10458">
    <property type="entry name" value="PEPTIDE DEFORMYLASE"/>
    <property type="match status" value="1"/>
</dbReference>
<reference evidence="8 9" key="1">
    <citation type="journal article" date="2014" name="Mol. Plant">
        <title>Chromosome Scale Genome Assembly and Transcriptome Profiling of Nannochloropsis gaditana in Nitrogen Depletion.</title>
        <authorList>
            <person name="Corteggiani Carpinelli E."/>
            <person name="Telatin A."/>
            <person name="Vitulo N."/>
            <person name="Forcato C."/>
            <person name="D'Angelo M."/>
            <person name="Schiavon R."/>
            <person name="Vezzi A."/>
            <person name="Giacometti G.M."/>
            <person name="Morosinotto T."/>
            <person name="Valle G."/>
        </authorList>
    </citation>
    <scope>NUCLEOTIDE SEQUENCE [LARGE SCALE GENOMIC DNA]</scope>
    <source>
        <strain evidence="8 9">B-31</strain>
    </source>
</reference>
<evidence type="ECO:0000313" key="9">
    <source>
        <dbReference type="Proteomes" id="UP000019335"/>
    </source>
</evidence>
<evidence type="ECO:0000256" key="6">
    <source>
        <dbReference type="ARBA" id="ARBA00023004"/>
    </source>
</evidence>
<comment type="similarity">
    <text evidence="1 7">Belongs to the polypeptide deformylase family.</text>
</comment>
<dbReference type="GO" id="GO:0006412">
    <property type="term" value="P:translation"/>
    <property type="evidence" value="ECO:0007669"/>
    <property type="project" value="UniProtKB-KW"/>
</dbReference>
<dbReference type="FunFam" id="3.90.45.10:FF:000005">
    <property type="entry name" value="Peptide deformylase"/>
    <property type="match status" value="1"/>
</dbReference>
<evidence type="ECO:0000256" key="4">
    <source>
        <dbReference type="ARBA" id="ARBA00022801"/>
    </source>
</evidence>